<protein>
    <submittedName>
        <fullName evidence="2">Uncharacterized protein</fullName>
    </submittedName>
</protein>
<proteinExistence type="predicted"/>
<keyword evidence="3" id="KW-1185">Reference proteome</keyword>
<organism evidence="2 3">
    <name type="scientific">Actinokineospora cianjurensis</name>
    <dbReference type="NCBI Taxonomy" id="585224"/>
    <lineage>
        <taxon>Bacteria</taxon>
        <taxon>Bacillati</taxon>
        <taxon>Actinomycetota</taxon>
        <taxon>Actinomycetes</taxon>
        <taxon>Pseudonocardiales</taxon>
        <taxon>Pseudonocardiaceae</taxon>
        <taxon>Actinokineospora</taxon>
    </lineage>
</organism>
<gene>
    <name evidence="2" type="ORF">CLV68_3602</name>
</gene>
<evidence type="ECO:0000313" key="3">
    <source>
        <dbReference type="Proteomes" id="UP000282454"/>
    </source>
</evidence>
<comment type="caution">
    <text evidence="2">The sequence shown here is derived from an EMBL/GenBank/DDBJ whole genome shotgun (WGS) entry which is preliminary data.</text>
</comment>
<evidence type="ECO:0000256" key="1">
    <source>
        <dbReference type="SAM" id="MobiDB-lite"/>
    </source>
</evidence>
<reference evidence="2 3" key="1">
    <citation type="submission" date="2018-10" db="EMBL/GenBank/DDBJ databases">
        <title>Genomic Encyclopedia of Archaeal and Bacterial Type Strains, Phase II (KMG-II): from individual species to whole genera.</title>
        <authorList>
            <person name="Goeker M."/>
        </authorList>
    </citation>
    <scope>NUCLEOTIDE SEQUENCE [LARGE SCALE GENOMIC DNA]</scope>
    <source>
        <strain evidence="2 3">DSM 45657</strain>
    </source>
</reference>
<evidence type="ECO:0000313" key="2">
    <source>
        <dbReference type="EMBL" id="RLK59120.1"/>
    </source>
</evidence>
<sequence length="166" mass="16464">MVIAVLVLGGGGVGLYFLLNKDSGNSASPGGGGGETTSSTTTTKKAPKTTTDDETTTTKRPTTTTADGGGTGGGGEDLKAAGAKYADAVNAKDEATAKALTCSGTDAGIMYTSVAPNGGKVTVVGEPETYGDSNGKVDTQVTVMGSAPIDFPIVFEKKSKGWCVSL</sequence>
<accession>A0A421B4A6</accession>
<feature type="region of interest" description="Disordered" evidence="1">
    <location>
        <begin position="25"/>
        <end position="77"/>
    </location>
</feature>
<dbReference type="Proteomes" id="UP000282454">
    <property type="component" value="Unassembled WGS sequence"/>
</dbReference>
<dbReference type="EMBL" id="RCDD01000002">
    <property type="protein sequence ID" value="RLK59120.1"/>
    <property type="molecule type" value="Genomic_DNA"/>
</dbReference>
<name>A0A421B4A6_9PSEU</name>
<dbReference type="AlphaFoldDB" id="A0A421B4A6"/>